<dbReference type="InParanoid" id="A0A3N4LZG4"/>
<evidence type="ECO:0000256" key="1">
    <source>
        <dbReference type="SAM" id="Phobius"/>
    </source>
</evidence>
<gene>
    <name evidence="2" type="ORF">L211DRAFT_692916</name>
</gene>
<keyword evidence="1" id="KW-0812">Transmembrane</keyword>
<reference evidence="2 3" key="1">
    <citation type="journal article" date="2018" name="Nat. Ecol. Evol.">
        <title>Pezizomycetes genomes reveal the molecular basis of ectomycorrhizal truffle lifestyle.</title>
        <authorList>
            <person name="Murat C."/>
            <person name="Payen T."/>
            <person name="Noel B."/>
            <person name="Kuo A."/>
            <person name="Morin E."/>
            <person name="Chen J."/>
            <person name="Kohler A."/>
            <person name="Krizsan K."/>
            <person name="Balestrini R."/>
            <person name="Da Silva C."/>
            <person name="Montanini B."/>
            <person name="Hainaut M."/>
            <person name="Levati E."/>
            <person name="Barry K.W."/>
            <person name="Belfiori B."/>
            <person name="Cichocki N."/>
            <person name="Clum A."/>
            <person name="Dockter R.B."/>
            <person name="Fauchery L."/>
            <person name="Guy J."/>
            <person name="Iotti M."/>
            <person name="Le Tacon F."/>
            <person name="Lindquist E.A."/>
            <person name="Lipzen A."/>
            <person name="Malagnac F."/>
            <person name="Mello A."/>
            <person name="Molinier V."/>
            <person name="Miyauchi S."/>
            <person name="Poulain J."/>
            <person name="Riccioni C."/>
            <person name="Rubini A."/>
            <person name="Sitrit Y."/>
            <person name="Splivallo R."/>
            <person name="Traeger S."/>
            <person name="Wang M."/>
            <person name="Zifcakova L."/>
            <person name="Wipf D."/>
            <person name="Zambonelli A."/>
            <person name="Paolocci F."/>
            <person name="Nowrousian M."/>
            <person name="Ottonello S."/>
            <person name="Baldrian P."/>
            <person name="Spatafora J.W."/>
            <person name="Henrissat B."/>
            <person name="Nagy L.G."/>
            <person name="Aury J.M."/>
            <person name="Wincker P."/>
            <person name="Grigoriev I.V."/>
            <person name="Bonfante P."/>
            <person name="Martin F.M."/>
        </authorList>
    </citation>
    <scope>NUCLEOTIDE SEQUENCE [LARGE SCALE GENOMIC DNA]</scope>
    <source>
        <strain evidence="2 3">ATCC MYA-4762</strain>
    </source>
</reference>
<dbReference type="AlphaFoldDB" id="A0A3N4LZG4"/>
<evidence type="ECO:0000313" key="3">
    <source>
        <dbReference type="Proteomes" id="UP000267821"/>
    </source>
</evidence>
<feature type="transmembrane region" description="Helical" evidence="1">
    <location>
        <begin position="12"/>
        <end position="34"/>
    </location>
</feature>
<name>A0A3N4LZG4_9PEZI</name>
<dbReference type="Proteomes" id="UP000267821">
    <property type="component" value="Unassembled WGS sequence"/>
</dbReference>
<keyword evidence="1" id="KW-1133">Transmembrane helix</keyword>
<organism evidence="2 3">
    <name type="scientific">Terfezia boudieri ATCC MYA-4762</name>
    <dbReference type="NCBI Taxonomy" id="1051890"/>
    <lineage>
        <taxon>Eukaryota</taxon>
        <taxon>Fungi</taxon>
        <taxon>Dikarya</taxon>
        <taxon>Ascomycota</taxon>
        <taxon>Pezizomycotina</taxon>
        <taxon>Pezizomycetes</taxon>
        <taxon>Pezizales</taxon>
        <taxon>Pezizaceae</taxon>
        <taxon>Terfezia</taxon>
    </lineage>
</organism>
<keyword evidence="3" id="KW-1185">Reference proteome</keyword>
<accession>A0A3N4LZG4</accession>
<sequence length="58" mass="6400">MYSASQTNLLRYLLFVTSIAQLQSFLLFTLPPLLCAKLMPLTNTVPSSSISLSLHSLN</sequence>
<proteinExistence type="predicted"/>
<dbReference type="EMBL" id="ML121535">
    <property type="protein sequence ID" value="RPB26071.1"/>
    <property type="molecule type" value="Genomic_DNA"/>
</dbReference>
<evidence type="ECO:0000313" key="2">
    <source>
        <dbReference type="EMBL" id="RPB26071.1"/>
    </source>
</evidence>
<protein>
    <submittedName>
        <fullName evidence="2">Uncharacterized protein</fullName>
    </submittedName>
</protein>
<keyword evidence="1" id="KW-0472">Membrane</keyword>